<keyword evidence="3 4" id="KW-0408">Iron</keyword>
<evidence type="ECO:0000256" key="2">
    <source>
        <dbReference type="ARBA" id="ARBA00022723"/>
    </source>
</evidence>
<evidence type="ECO:0000313" key="6">
    <source>
        <dbReference type="EMBL" id="SDF74247.1"/>
    </source>
</evidence>
<accession>A0A1G7NK20</accession>
<evidence type="ECO:0000256" key="1">
    <source>
        <dbReference type="ARBA" id="ARBA00022617"/>
    </source>
</evidence>
<dbReference type="Proteomes" id="UP000198748">
    <property type="component" value="Unassembled WGS sequence"/>
</dbReference>
<dbReference type="InterPro" id="IPR036909">
    <property type="entry name" value="Cyt_c-like_dom_sf"/>
</dbReference>
<organism evidence="6 7">
    <name type="scientific">Dyadobacter soli</name>
    <dbReference type="NCBI Taxonomy" id="659014"/>
    <lineage>
        <taxon>Bacteria</taxon>
        <taxon>Pseudomonadati</taxon>
        <taxon>Bacteroidota</taxon>
        <taxon>Cytophagia</taxon>
        <taxon>Cytophagales</taxon>
        <taxon>Spirosomataceae</taxon>
        <taxon>Dyadobacter</taxon>
    </lineage>
</organism>
<dbReference type="Pfam" id="PF00034">
    <property type="entry name" value="Cytochrom_C"/>
    <property type="match status" value="1"/>
</dbReference>
<evidence type="ECO:0000256" key="4">
    <source>
        <dbReference type="PROSITE-ProRule" id="PRU00433"/>
    </source>
</evidence>
<keyword evidence="1 4" id="KW-0349">Heme</keyword>
<sequence>MKLVYLAASVAVWSVCAFTTKPETSKRVVLNSTEIAPKHPKTLVASKEDAVKRGEYLVTIMGCADCHAPKKMTPKGPAPDMDRFLSGHNSSQPLGTFDKSILKTGEWVVFNGQSTAFAGQWGMSFAANLTPDETGIGNWSFEQFNTAMRKGKFKGLENSRPLMPPMPWFNYVNLADEDMRAIFAYLKSIKPVSNVVPSYIPPAP</sequence>
<dbReference type="SUPFAM" id="SSF46626">
    <property type="entry name" value="Cytochrome c"/>
    <property type="match status" value="1"/>
</dbReference>
<dbReference type="InterPro" id="IPR051459">
    <property type="entry name" value="Cytochrome_c-type_DH"/>
</dbReference>
<evidence type="ECO:0000259" key="5">
    <source>
        <dbReference type="PROSITE" id="PS51007"/>
    </source>
</evidence>
<dbReference type="PANTHER" id="PTHR35008">
    <property type="entry name" value="BLL4482 PROTEIN-RELATED"/>
    <property type="match status" value="1"/>
</dbReference>
<evidence type="ECO:0000256" key="3">
    <source>
        <dbReference type="ARBA" id="ARBA00023004"/>
    </source>
</evidence>
<dbReference type="GO" id="GO:0009055">
    <property type="term" value="F:electron transfer activity"/>
    <property type="evidence" value="ECO:0007669"/>
    <property type="project" value="InterPro"/>
</dbReference>
<reference evidence="7" key="1">
    <citation type="submission" date="2016-10" db="EMBL/GenBank/DDBJ databases">
        <authorList>
            <person name="Varghese N."/>
            <person name="Submissions S."/>
        </authorList>
    </citation>
    <scope>NUCLEOTIDE SEQUENCE [LARGE SCALE GENOMIC DNA]</scope>
    <source>
        <strain evidence="7">DSM 25329</strain>
    </source>
</reference>
<dbReference type="Gene3D" id="1.10.760.10">
    <property type="entry name" value="Cytochrome c-like domain"/>
    <property type="match status" value="1"/>
</dbReference>
<dbReference type="STRING" id="659014.SAMN04487996_11275"/>
<dbReference type="GO" id="GO:0046872">
    <property type="term" value="F:metal ion binding"/>
    <property type="evidence" value="ECO:0007669"/>
    <property type="project" value="UniProtKB-KW"/>
</dbReference>
<dbReference type="PROSITE" id="PS51007">
    <property type="entry name" value="CYTC"/>
    <property type="match status" value="1"/>
</dbReference>
<dbReference type="EMBL" id="FNAN01000012">
    <property type="protein sequence ID" value="SDF74247.1"/>
    <property type="molecule type" value="Genomic_DNA"/>
</dbReference>
<keyword evidence="2 4" id="KW-0479">Metal-binding</keyword>
<feature type="domain" description="Cytochrome c" evidence="5">
    <location>
        <begin position="49"/>
        <end position="190"/>
    </location>
</feature>
<keyword evidence="7" id="KW-1185">Reference proteome</keyword>
<name>A0A1G7NK20_9BACT</name>
<dbReference type="AlphaFoldDB" id="A0A1G7NK20"/>
<protein>
    <submittedName>
        <fullName evidence="6">Cytochrome c</fullName>
    </submittedName>
</protein>
<dbReference type="RefSeq" id="WP_090153982.1">
    <property type="nucleotide sequence ID" value="NZ_FNAN01000012.1"/>
</dbReference>
<dbReference type="InterPro" id="IPR009056">
    <property type="entry name" value="Cyt_c-like_dom"/>
</dbReference>
<dbReference type="OrthoDB" id="9809720at2"/>
<gene>
    <name evidence="6" type="ORF">SAMN04487996_11275</name>
</gene>
<proteinExistence type="predicted"/>
<evidence type="ECO:0000313" key="7">
    <source>
        <dbReference type="Proteomes" id="UP000198748"/>
    </source>
</evidence>
<dbReference type="GO" id="GO:0020037">
    <property type="term" value="F:heme binding"/>
    <property type="evidence" value="ECO:0007669"/>
    <property type="project" value="InterPro"/>
</dbReference>
<dbReference type="PANTHER" id="PTHR35008:SF4">
    <property type="entry name" value="BLL4482 PROTEIN"/>
    <property type="match status" value="1"/>
</dbReference>